<name>A0A8T1TQ57_9STRA</name>
<evidence type="ECO:0000313" key="1">
    <source>
        <dbReference type="EMBL" id="KAG6946514.1"/>
    </source>
</evidence>
<reference evidence="1" key="1">
    <citation type="submission" date="2021-01" db="EMBL/GenBank/DDBJ databases">
        <title>Phytophthora aleatoria, a newly-described species from Pinus radiata is distinct from Phytophthora cactorum isolates based on comparative genomics.</title>
        <authorList>
            <person name="Mcdougal R."/>
            <person name="Panda P."/>
            <person name="Williams N."/>
            <person name="Studholme D.J."/>
        </authorList>
    </citation>
    <scope>NUCLEOTIDE SEQUENCE</scope>
    <source>
        <strain evidence="1">NZFS 3830</strain>
    </source>
</reference>
<organism evidence="1 2">
    <name type="scientific">Phytophthora cactorum</name>
    <dbReference type="NCBI Taxonomy" id="29920"/>
    <lineage>
        <taxon>Eukaryota</taxon>
        <taxon>Sar</taxon>
        <taxon>Stramenopiles</taxon>
        <taxon>Oomycota</taxon>
        <taxon>Peronosporomycetes</taxon>
        <taxon>Peronosporales</taxon>
        <taxon>Peronosporaceae</taxon>
        <taxon>Phytophthora</taxon>
    </lineage>
</organism>
<proteinExistence type="predicted"/>
<accession>A0A8T1TQ57</accession>
<comment type="caution">
    <text evidence="1">The sequence shown here is derived from an EMBL/GenBank/DDBJ whole genome shotgun (WGS) entry which is preliminary data.</text>
</comment>
<dbReference type="Proteomes" id="UP000688947">
    <property type="component" value="Unassembled WGS sequence"/>
</dbReference>
<protein>
    <submittedName>
        <fullName evidence="1">Uncharacterized protein</fullName>
    </submittedName>
</protein>
<evidence type="ECO:0000313" key="2">
    <source>
        <dbReference type="Proteomes" id="UP000688947"/>
    </source>
</evidence>
<dbReference type="AlphaFoldDB" id="A0A8T1TQ57"/>
<sequence>MEERNSASSPPLESFRPIDDRSAAQVLVSLWKACFQQMLHRVEGDVEGEISNAIPQLIVLGGGGGAGAEA</sequence>
<dbReference type="EMBL" id="JAENGZ010001726">
    <property type="protein sequence ID" value="KAG6946514.1"/>
    <property type="molecule type" value="Genomic_DNA"/>
</dbReference>
<gene>
    <name evidence="1" type="ORF">JG687_00016661</name>
</gene>